<feature type="region of interest" description="Disordered" evidence="1">
    <location>
        <begin position="92"/>
        <end position="141"/>
    </location>
</feature>
<accession>K0SND9</accession>
<proteinExistence type="predicted"/>
<feature type="compositionally biased region" description="Polar residues" evidence="1">
    <location>
        <begin position="92"/>
        <end position="102"/>
    </location>
</feature>
<organism evidence="2 3">
    <name type="scientific">Thalassiosira oceanica</name>
    <name type="common">Marine diatom</name>
    <dbReference type="NCBI Taxonomy" id="159749"/>
    <lineage>
        <taxon>Eukaryota</taxon>
        <taxon>Sar</taxon>
        <taxon>Stramenopiles</taxon>
        <taxon>Ochrophyta</taxon>
        <taxon>Bacillariophyta</taxon>
        <taxon>Coscinodiscophyceae</taxon>
        <taxon>Thalassiosirophycidae</taxon>
        <taxon>Thalassiosirales</taxon>
        <taxon>Thalassiosiraceae</taxon>
        <taxon>Thalassiosira</taxon>
    </lineage>
</organism>
<feature type="compositionally biased region" description="Polar residues" evidence="1">
    <location>
        <begin position="132"/>
        <end position="141"/>
    </location>
</feature>
<reference evidence="2 3" key="1">
    <citation type="journal article" date="2012" name="Genome Biol.">
        <title>Genome and low-iron response of an oceanic diatom adapted to chronic iron limitation.</title>
        <authorList>
            <person name="Lommer M."/>
            <person name="Specht M."/>
            <person name="Roy A.S."/>
            <person name="Kraemer L."/>
            <person name="Andreson R."/>
            <person name="Gutowska M.A."/>
            <person name="Wolf J."/>
            <person name="Bergner S.V."/>
            <person name="Schilhabel M.B."/>
            <person name="Klostermeier U.C."/>
            <person name="Beiko R.G."/>
            <person name="Rosenstiel P."/>
            <person name="Hippler M."/>
            <person name="Laroche J."/>
        </authorList>
    </citation>
    <scope>NUCLEOTIDE SEQUENCE [LARGE SCALE GENOMIC DNA]</scope>
    <source>
        <strain evidence="2 3">CCMP1005</strain>
    </source>
</reference>
<dbReference type="EMBL" id="AGNL01014063">
    <property type="protein sequence ID" value="EJK66890.1"/>
    <property type="molecule type" value="Genomic_DNA"/>
</dbReference>
<name>K0SND9_THAOC</name>
<dbReference type="Proteomes" id="UP000266841">
    <property type="component" value="Unassembled WGS sequence"/>
</dbReference>
<evidence type="ECO:0000313" key="3">
    <source>
        <dbReference type="Proteomes" id="UP000266841"/>
    </source>
</evidence>
<comment type="caution">
    <text evidence="2">The sequence shown here is derived from an EMBL/GenBank/DDBJ whole genome shotgun (WGS) entry which is preliminary data.</text>
</comment>
<evidence type="ECO:0000313" key="2">
    <source>
        <dbReference type="EMBL" id="EJK66890.1"/>
    </source>
</evidence>
<evidence type="ECO:0000256" key="1">
    <source>
        <dbReference type="SAM" id="MobiDB-lite"/>
    </source>
</evidence>
<sequence>MGDEDAAGGGSSGAIFLSGGKVQEEVELAPFERRACSFTLMGMVAGSTKEAPRGEVEHLSPESTDVLSGLFIFPPGCDISDNYFSTPCRHISTPSAGTTAKQANKYRVPPTEEPTLTTQRAPTMRDAGMVGESSSSSMALL</sequence>
<gene>
    <name evidence="2" type="ORF">THAOC_12142</name>
</gene>
<dbReference type="AlphaFoldDB" id="K0SND9"/>
<keyword evidence="3" id="KW-1185">Reference proteome</keyword>
<protein>
    <submittedName>
        <fullName evidence="2">Uncharacterized protein</fullName>
    </submittedName>
</protein>
<feature type="non-terminal residue" evidence="2">
    <location>
        <position position="141"/>
    </location>
</feature>